<dbReference type="Pfam" id="PF02742">
    <property type="entry name" value="Fe_dep_repr_C"/>
    <property type="match status" value="1"/>
</dbReference>
<dbReference type="InterPro" id="IPR038157">
    <property type="entry name" value="FeoA_core_dom"/>
</dbReference>
<dbReference type="Gene3D" id="1.10.60.10">
    <property type="entry name" value="Iron dependent repressor, metal binding and dimerisation domain"/>
    <property type="match status" value="1"/>
</dbReference>
<dbReference type="SMART" id="SM00899">
    <property type="entry name" value="FeoA"/>
    <property type="match status" value="1"/>
</dbReference>
<evidence type="ECO:0000259" key="8">
    <source>
        <dbReference type="PROSITE" id="PS50944"/>
    </source>
</evidence>
<dbReference type="InterPro" id="IPR050536">
    <property type="entry name" value="DtxR_MntR_Metal-Reg"/>
</dbReference>
<dbReference type="Pfam" id="PF04023">
    <property type="entry name" value="FeoA"/>
    <property type="match status" value="1"/>
</dbReference>
<reference evidence="9 10" key="1">
    <citation type="journal article" date="2012" name="J. Bacteriol.">
        <title>Complete genome sequence of a thermophilic methanogen, Methanocella conradii HZ254, isolated from Chinese rice field soil.</title>
        <authorList>
            <person name="Lu Z."/>
            <person name="Lu Y."/>
        </authorList>
    </citation>
    <scope>NUCLEOTIDE SEQUENCE [LARGE SCALE GENOMIC DNA]</scope>
    <source>
        <strain evidence="10">DSM 24694 / JCM 17849 / CGMCC 1.5162 / HZ254</strain>
    </source>
</reference>
<keyword evidence="5" id="KW-0805">Transcription regulation</keyword>
<proteinExistence type="inferred from homology"/>
<name>H8I518_METCZ</name>
<gene>
    <name evidence="9" type="primary">feoA</name>
    <name evidence="9" type="ordered locus">Mtc_0002</name>
</gene>
<dbReference type="GO" id="GO:0046914">
    <property type="term" value="F:transition metal ion binding"/>
    <property type="evidence" value="ECO:0007669"/>
    <property type="project" value="InterPro"/>
</dbReference>
<dbReference type="AlphaFoldDB" id="H8I518"/>
<dbReference type="PROSITE" id="PS50944">
    <property type="entry name" value="HTH_DTXR"/>
    <property type="match status" value="1"/>
</dbReference>
<dbReference type="InterPro" id="IPR036388">
    <property type="entry name" value="WH-like_DNA-bd_sf"/>
</dbReference>
<dbReference type="PANTHER" id="PTHR33238">
    <property type="entry name" value="IRON (METAL) DEPENDENT REPRESSOR, DTXR FAMILY"/>
    <property type="match status" value="1"/>
</dbReference>
<dbReference type="Gene3D" id="2.30.30.90">
    <property type="match status" value="1"/>
</dbReference>
<evidence type="ECO:0000313" key="9">
    <source>
        <dbReference type="EMBL" id="AFC98777.1"/>
    </source>
</evidence>
<protein>
    <submittedName>
        <fullName evidence="9">Iron dependent transcriptional regulator</fullName>
    </submittedName>
</protein>
<dbReference type="InterPro" id="IPR022689">
    <property type="entry name" value="Iron_dep_repressor"/>
</dbReference>
<evidence type="ECO:0000256" key="1">
    <source>
        <dbReference type="ARBA" id="ARBA00004496"/>
    </source>
</evidence>
<dbReference type="SUPFAM" id="SSF50037">
    <property type="entry name" value="C-terminal domain of transcriptional repressors"/>
    <property type="match status" value="1"/>
</dbReference>
<dbReference type="GO" id="GO:0005737">
    <property type="term" value="C:cytoplasm"/>
    <property type="evidence" value="ECO:0007669"/>
    <property type="project" value="UniProtKB-SubCell"/>
</dbReference>
<dbReference type="Gene3D" id="1.10.10.10">
    <property type="entry name" value="Winged helix-like DNA-binding domain superfamily/Winged helix DNA-binding domain"/>
    <property type="match status" value="1"/>
</dbReference>
<dbReference type="InterPro" id="IPR007167">
    <property type="entry name" value="Fe-transptr_FeoA-like"/>
</dbReference>
<evidence type="ECO:0000313" key="10">
    <source>
        <dbReference type="Proteomes" id="UP000005233"/>
    </source>
</evidence>
<keyword evidence="10" id="KW-1185">Reference proteome</keyword>
<dbReference type="RefSeq" id="WP_014404616.1">
    <property type="nucleotide sequence ID" value="NC_017034.1"/>
</dbReference>
<dbReference type="Pfam" id="PF01325">
    <property type="entry name" value="Fe_dep_repress"/>
    <property type="match status" value="1"/>
</dbReference>
<dbReference type="GO" id="GO:0003677">
    <property type="term" value="F:DNA binding"/>
    <property type="evidence" value="ECO:0007669"/>
    <property type="project" value="UniProtKB-KW"/>
</dbReference>
<dbReference type="GO" id="GO:0046983">
    <property type="term" value="F:protein dimerization activity"/>
    <property type="evidence" value="ECO:0007669"/>
    <property type="project" value="InterPro"/>
</dbReference>
<evidence type="ECO:0000256" key="5">
    <source>
        <dbReference type="ARBA" id="ARBA00023015"/>
    </source>
</evidence>
<dbReference type="SMART" id="SM00529">
    <property type="entry name" value="HTH_DTXR"/>
    <property type="match status" value="1"/>
</dbReference>
<dbReference type="InterPro" id="IPR022687">
    <property type="entry name" value="HTH_DTXR"/>
</dbReference>
<evidence type="ECO:0000256" key="4">
    <source>
        <dbReference type="ARBA" id="ARBA00023004"/>
    </source>
</evidence>
<evidence type="ECO:0000256" key="6">
    <source>
        <dbReference type="ARBA" id="ARBA00023125"/>
    </source>
</evidence>
<comment type="similarity">
    <text evidence="2">Belongs to the DtxR/MntR family.</text>
</comment>
<evidence type="ECO:0000256" key="2">
    <source>
        <dbReference type="ARBA" id="ARBA00007871"/>
    </source>
</evidence>
<dbReference type="EMBL" id="CP003243">
    <property type="protein sequence ID" value="AFC98777.1"/>
    <property type="molecule type" value="Genomic_DNA"/>
</dbReference>
<sequence length="217" mass="23779">MRKNIAEEYLETILYLTKGGRPAKTKDIADAMGIKPPSVSEMLTKLKEEGYVEYQPYAGASLTKRGKAEAIQMERKHQVLETFLVDALGVGLEEAHDEACEMEHTVSDSTLSKMCAFLGHPRFCPDDHPITMGECCEKSEESMPLTELKEGEGGIIKIVCADKGTRDYLLSLGFLPDTALTVKKRLPSNSLLVRIKGAEIAIGGDIAEKIFVKKASA</sequence>
<comment type="subunit">
    <text evidence="3">Homodimer.</text>
</comment>
<dbReference type="KEGG" id="mez:Mtc_0002"/>
<keyword evidence="6" id="KW-0238">DNA-binding</keyword>
<dbReference type="Proteomes" id="UP000005233">
    <property type="component" value="Chromosome"/>
</dbReference>
<comment type="subcellular location">
    <subcellularLocation>
        <location evidence="1">Cytoplasm</location>
    </subcellularLocation>
</comment>
<dbReference type="HOGENOM" id="CLU_069532_0_1_2"/>
<dbReference type="GeneID" id="11972403"/>
<evidence type="ECO:0000256" key="3">
    <source>
        <dbReference type="ARBA" id="ARBA00011738"/>
    </source>
</evidence>
<dbReference type="SUPFAM" id="SSF46785">
    <property type="entry name" value="Winged helix' DNA-binding domain"/>
    <property type="match status" value="1"/>
</dbReference>
<dbReference type="GO" id="GO:0003700">
    <property type="term" value="F:DNA-binding transcription factor activity"/>
    <property type="evidence" value="ECO:0007669"/>
    <property type="project" value="InterPro"/>
</dbReference>
<feature type="domain" description="HTH dtxR-type" evidence="8">
    <location>
        <begin position="1"/>
        <end position="63"/>
    </location>
</feature>
<dbReference type="InterPro" id="IPR008988">
    <property type="entry name" value="Transcriptional_repressor_C"/>
</dbReference>
<dbReference type="InterPro" id="IPR036421">
    <property type="entry name" value="Fe_dep_repressor_sf"/>
</dbReference>
<dbReference type="PANTHER" id="PTHR33238:SF7">
    <property type="entry name" value="IRON-DEPENDENT TRANSCRIPTIONAL REGULATOR"/>
    <property type="match status" value="1"/>
</dbReference>
<dbReference type="InterPro" id="IPR036390">
    <property type="entry name" value="WH_DNA-bd_sf"/>
</dbReference>
<keyword evidence="4" id="KW-0408">Iron</keyword>
<accession>H8I518</accession>
<keyword evidence="7" id="KW-0804">Transcription</keyword>
<dbReference type="eggNOG" id="arCOG02099">
    <property type="taxonomic scope" value="Archaea"/>
</dbReference>
<dbReference type="InterPro" id="IPR001367">
    <property type="entry name" value="Fe_dep_repressor"/>
</dbReference>
<dbReference type="OrthoDB" id="24735at2157"/>
<dbReference type="SUPFAM" id="SSF47979">
    <property type="entry name" value="Iron-dependent repressor protein, dimerization domain"/>
    <property type="match status" value="1"/>
</dbReference>
<evidence type="ECO:0000256" key="7">
    <source>
        <dbReference type="ARBA" id="ARBA00023163"/>
    </source>
</evidence>
<dbReference type="STRING" id="1041930.Mtc_0002"/>
<organism evidence="9 10">
    <name type="scientific">Methanocella conradii (strain DSM 24694 / JCM 17849 / CGMCC 1.5162 / HZ254)</name>
    <dbReference type="NCBI Taxonomy" id="1041930"/>
    <lineage>
        <taxon>Archaea</taxon>
        <taxon>Methanobacteriati</taxon>
        <taxon>Methanobacteriota</taxon>
        <taxon>Stenosarchaea group</taxon>
        <taxon>Methanomicrobia</taxon>
        <taxon>Methanocellales</taxon>
        <taxon>Methanocellaceae</taxon>
        <taxon>Methanocella</taxon>
    </lineage>
</organism>